<keyword evidence="8" id="KW-0010">Activator</keyword>
<dbReference type="InterPro" id="IPR006645">
    <property type="entry name" value="NGN-like_dom"/>
</dbReference>
<accession>A0A6G1S9P1</accession>
<dbReference type="InterPro" id="IPR022581">
    <property type="entry name" value="Spt5_N"/>
</dbReference>
<evidence type="ECO:0000313" key="15">
    <source>
        <dbReference type="EMBL" id="MDE46887.1"/>
    </source>
</evidence>
<keyword evidence="5" id="KW-0597">Phosphoprotein</keyword>
<feature type="domain" description="KOW" evidence="14">
    <location>
        <begin position="535"/>
        <end position="562"/>
    </location>
</feature>
<proteinExistence type="inferred from homology"/>
<dbReference type="CDD" id="cd06084">
    <property type="entry name" value="KOW_Spt5_4"/>
    <property type="match status" value="1"/>
</dbReference>
<evidence type="ECO:0000256" key="9">
    <source>
        <dbReference type="ARBA" id="ARBA00023163"/>
    </source>
</evidence>
<evidence type="ECO:0000256" key="10">
    <source>
        <dbReference type="ARBA" id="ARBA00023242"/>
    </source>
</evidence>
<feature type="domain" description="KOW" evidence="14">
    <location>
        <begin position="924"/>
        <end position="952"/>
    </location>
</feature>
<evidence type="ECO:0000256" key="12">
    <source>
        <dbReference type="SAM" id="MobiDB-lite"/>
    </source>
</evidence>
<dbReference type="CDD" id="cd06085">
    <property type="entry name" value="KOW_Spt5_5"/>
    <property type="match status" value="1"/>
</dbReference>
<evidence type="ECO:0000313" key="16">
    <source>
        <dbReference type="EMBL" id="MDE47186.1"/>
    </source>
</evidence>
<keyword evidence="10 11" id="KW-0539">Nucleus</keyword>
<feature type="domain" description="KOW" evidence="14">
    <location>
        <begin position="360"/>
        <end position="387"/>
    </location>
</feature>
<dbReference type="InterPro" id="IPR005824">
    <property type="entry name" value="KOW"/>
</dbReference>
<dbReference type="Pfam" id="PF11942">
    <property type="entry name" value="Spt5_N"/>
    <property type="match status" value="1"/>
</dbReference>
<evidence type="ECO:0000256" key="2">
    <source>
        <dbReference type="ARBA" id="ARBA00006956"/>
    </source>
</evidence>
<dbReference type="GO" id="GO:0003729">
    <property type="term" value="F:mRNA binding"/>
    <property type="evidence" value="ECO:0007669"/>
    <property type="project" value="TreeGrafter"/>
</dbReference>
<dbReference type="InterPro" id="IPR041977">
    <property type="entry name" value="KOW_Spt5_4"/>
</dbReference>
<dbReference type="FunFam" id="2.30.30.30:FF:000013">
    <property type="entry name" value="Transcription elongation factor SPT5"/>
    <property type="match status" value="1"/>
</dbReference>
<evidence type="ECO:0000256" key="5">
    <source>
        <dbReference type="ARBA" id="ARBA00022553"/>
    </source>
</evidence>
<dbReference type="PANTHER" id="PTHR11125">
    <property type="entry name" value="SUPPRESSOR OF TY 5"/>
    <property type="match status" value="1"/>
</dbReference>
<dbReference type="InterPro" id="IPR041978">
    <property type="entry name" value="KOW_Spt5_5"/>
</dbReference>
<dbReference type="AlphaFoldDB" id="A0A6G1S9P1"/>
<dbReference type="InterPro" id="IPR039659">
    <property type="entry name" value="SPT5"/>
</dbReference>
<evidence type="ECO:0000259" key="14">
    <source>
        <dbReference type="SMART" id="SM00739"/>
    </source>
</evidence>
<dbReference type="GO" id="GO:0006357">
    <property type="term" value="P:regulation of transcription by RNA polymerase II"/>
    <property type="evidence" value="ECO:0007669"/>
    <property type="project" value="InterPro"/>
</dbReference>
<dbReference type="InterPro" id="IPR041975">
    <property type="entry name" value="KOW_Spt5_2"/>
</dbReference>
<evidence type="ECO:0000256" key="8">
    <source>
        <dbReference type="ARBA" id="ARBA00023159"/>
    </source>
</evidence>
<feature type="domain" description="NusG-like N-terminal" evidence="13">
    <location>
        <begin position="118"/>
        <end position="212"/>
    </location>
</feature>
<dbReference type="SMART" id="SM00739">
    <property type="entry name" value="KOW"/>
    <property type="match status" value="5"/>
</dbReference>
<dbReference type="PANTHER" id="PTHR11125:SF7">
    <property type="entry name" value="TRANSCRIPTION ELONGATION FACTOR SPT5"/>
    <property type="match status" value="1"/>
</dbReference>
<name>A0A6G1S9P1_9ACAR</name>
<dbReference type="Pfam" id="PF23284">
    <property type="entry name" value="KOW2_Spt5"/>
    <property type="match status" value="1"/>
</dbReference>
<protein>
    <recommendedName>
        <fullName evidence="3 11">Transcription elongation factor SPT5</fullName>
    </recommendedName>
</protein>
<keyword evidence="9 11" id="KW-0804">Transcription</keyword>
<dbReference type="InterPro" id="IPR041976">
    <property type="entry name" value="KOW_Spt5_3"/>
</dbReference>
<keyword evidence="15" id="KW-0648">Protein biosynthesis</keyword>
<dbReference type="Pfam" id="PF23290">
    <property type="entry name" value="KOW5_SPT5"/>
    <property type="match status" value="1"/>
</dbReference>
<dbReference type="PIRSF" id="PIRSF036945">
    <property type="entry name" value="Spt5"/>
    <property type="match status" value="1"/>
</dbReference>
<dbReference type="InterPro" id="IPR041980">
    <property type="entry name" value="KOW_Spt5_6_metazoa"/>
</dbReference>
<evidence type="ECO:0000256" key="3">
    <source>
        <dbReference type="ARBA" id="ARBA00020181"/>
    </source>
</evidence>
<keyword evidence="7" id="KW-0805">Transcription regulation</keyword>
<keyword evidence="4" id="KW-0678">Repressor</keyword>
<dbReference type="CDD" id="cd06081">
    <property type="entry name" value="KOW_Spt5_1"/>
    <property type="match status" value="1"/>
</dbReference>
<dbReference type="FunFam" id="3.30.70.940:FF:000005">
    <property type="entry name" value="Transcription elongation factor SPT5"/>
    <property type="match status" value="1"/>
</dbReference>
<feature type="domain" description="KOW" evidence="14">
    <location>
        <begin position="412"/>
        <end position="439"/>
    </location>
</feature>
<dbReference type="Pfam" id="PF23288">
    <property type="entry name" value="KOW6_SPT5"/>
    <property type="match status" value="1"/>
</dbReference>
<dbReference type="GO" id="GO:0032784">
    <property type="term" value="P:regulation of DNA-templated transcription elongation"/>
    <property type="evidence" value="ECO:0007669"/>
    <property type="project" value="InterPro"/>
</dbReference>
<dbReference type="GO" id="GO:0006368">
    <property type="term" value="P:transcription elongation by RNA polymerase II"/>
    <property type="evidence" value="ECO:0007669"/>
    <property type="project" value="TreeGrafter"/>
</dbReference>
<dbReference type="SUPFAM" id="SSF50104">
    <property type="entry name" value="Translation proteins SH3-like domain"/>
    <property type="match status" value="2"/>
</dbReference>
<dbReference type="Pfam" id="PF23291">
    <property type="entry name" value="KOW4_SPT5"/>
    <property type="match status" value="1"/>
</dbReference>
<dbReference type="Pfam" id="PF23042">
    <property type="entry name" value="KOW1_SPT5"/>
    <property type="match status" value="1"/>
</dbReference>
<feature type="compositionally biased region" description="Polar residues" evidence="12">
    <location>
        <begin position="850"/>
        <end position="865"/>
    </location>
</feature>
<dbReference type="InterPro" id="IPR057934">
    <property type="entry name" value="KOW_Spt5_7"/>
</dbReference>
<evidence type="ECO:0000256" key="11">
    <source>
        <dbReference type="PIRNR" id="PIRNR036945"/>
    </source>
</evidence>
<dbReference type="GO" id="GO:0032044">
    <property type="term" value="C:DSIF complex"/>
    <property type="evidence" value="ECO:0007669"/>
    <property type="project" value="TreeGrafter"/>
</dbReference>
<feature type="region of interest" description="Disordered" evidence="12">
    <location>
        <begin position="814"/>
        <end position="865"/>
    </location>
</feature>
<reference evidence="15" key="1">
    <citation type="submission" date="2018-10" db="EMBL/GenBank/DDBJ databases">
        <title>Transcriptome assembly of Aceria tosichella (Wheat curl mite) Type 2.</title>
        <authorList>
            <person name="Scully E.D."/>
            <person name="Geib S.M."/>
            <person name="Palmer N.A."/>
            <person name="Gupta A.K."/>
            <person name="Sarath G."/>
            <person name="Tatineni S."/>
        </authorList>
    </citation>
    <scope>NUCLEOTIDE SEQUENCE</scope>
    <source>
        <strain evidence="15">LincolnNE</strain>
    </source>
</reference>
<dbReference type="Pfam" id="PF23037">
    <property type="entry name" value="KOWx_SPT5"/>
    <property type="match status" value="1"/>
</dbReference>
<dbReference type="InterPro" id="IPR036735">
    <property type="entry name" value="NGN_dom_sf"/>
</dbReference>
<comment type="subcellular location">
    <subcellularLocation>
        <location evidence="1 11">Nucleus</location>
    </subcellularLocation>
</comment>
<dbReference type="InterPro" id="IPR017071">
    <property type="entry name" value="TF_Spt5_eukaryote"/>
</dbReference>
<feature type="region of interest" description="Disordered" evidence="12">
    <location>
        <begin position="717"/>
        <end position="797"/>
    </location>
</feature>
<evidence type="ECO:0000259" key="13">
    <source>
        <dbReference type="SMART" id="SM00738"/>
    </source>
</evidence>
<keyword evidence="15" id="KW-0251">Elongation factor</keyword>
<keyword evidence="6" id="KW-0677">Repeat</keyword>
<dbReference type="Gene3D" id="3.30.70.940">
    <property type="entry name" value="NusG, N-terminal domain"/>
    <property type="match status" value="1"/>
</dbReference>
<evidence type="ECO:0000256" key="1">
    <source>
        <dbReference type="ARBA" id="ARBA00004123"/>
    </source>
</evidence>
<dbReference type="InterPro" id="IPR041973">
    <property type="entry name" value="KOW_Spt5_1"/>
</dbReference>
<dbReference type="CDD" id="cd09888">
    <property type="entry name" value="NGN_Euk"/>
    <property type="match status" value="1"/>
</dbReference>
<dbReference type="InterPro" id="IPR008991">
    <property type="entry name" value="Translation_prot_SH3-like_sf"/>
</dbReference>
<dbReference type="InterPro" id="IPR057936">
    <property type="entry name" value="KOWx_Spt5"/>
</dbReference>
<gene>
    <name evidence="15" type="primary">Supt5h_1</name>
    <name evidence="16" type="synonym">Supt5h_0</name>
    <name evidence="15" type="ORF">g.13053</name>
    <name evidence="16" type="ORF">g.13054</name>
</gene>
<dbReference type="CDD" id="cd06083">
    <property type="entry name" value="KOW_Spt5_3"/>
    <property type="match status" value="1"/>
</dbReference>
<dbReference type="GO" id="GO:0003746">
    <property type="term" value="F:translation elongation factor activity"/>
    <property type="evidence" value="ECO:0007669"/>
    <property type="project" value="UniProtKB-KW"/>
</dbReference>
<dbReference type="InterPro" id="IPR039385">
    <property type="entry name" value="NGN_Euk"/>
</dbReference>
<evidence type="ECO:0000256" key="4">
    <source>
        <dbReference type="ARBA" id="ARBA00022491"/>
    </source>
</evidence>
<organism evidence="15">
    <name type="scientific">Aceria tosichella</name>
    <name type="common">wheat curl mite</name>
    <dbReference type="NCBI Taxonomy" id="561515"/>
    <lineage>
        <taxon>Eukaryota</taxon>
        <taxon>Metazoa</taxon>
        <taxon>Ecdysozoa</taxon>
        <taxon>Arthropoda</taxon>
        <taxon>Chelicerata</taxon>
        <taxon>Arachnida</taxon>
        <taxon>Acari</taxon>
        <taxon>Acariformes</taxon>
        <taxon>Trombidiformes</taxon>
        <taxon>Prostigmata</taxon>
        <taxon>Eupodina</taxon>
        <taxon>Eriophyoidea</taxon>
        <taxon>Eriophyidae</taxon>
        <taxon>Eriophyinae</taxon>
        <taxon>Aceriini</taxon>
        <taxon>Aceria</taxon>
    </lineage>
</organism>
<dbReference type="Gene3D" id="2.30.30.30">
    <property type="match status" value="3"/>
</dbReference>
<dbReference type="EMBL" id="GGYP01002415">
    <property type="protein sequence ID" value="MDE47186.1"/>
    <property type="molecule type" value="Transcribed_RNA"/>
</dbReference>
<dbReference type="Pfam" id="PF03439">
    <property type="entry name" value="Spt5-NGN"/>
    <property type="match status" value="1"/>
</dbReference>
<dbReference type="EMBL" id="GGYP01002116">
    <property type="protein sequence ID" value="MDE46887.1"/>
    <property type="molecule type" value="Transcribed_RNA"/>
</dbReference>
<dbReference type="Pfam" id="PF00467">
    <property type="entry name" value="KOW"/>
    <property type="match status" value="1"/>
</dbReference>
<dbReference type="InterPro" id="IPR005100">
    <property type="entry name" value="NGN-domain"/>
</dbReference>
<evidence type="ECO:0000256" key="6">
    <source>
        <dbReference type="ARBA" id="ARBA00022737"/>
    </source>
</evidence>
<feature type="domain" description="KOW" evidence="14">
    <location>
        <begin position="646"/>
        <end position="673"/>
    </location>
</feature>
<sequence length="977" mass="107880">MSKRRKTGLEQFILDEAEVDDDAIEEEDYEGEDYDDLIDRDKRSEVEAAAAQIGQADISKHRRLQMMWENKNEREIEDYYKNKYAEQSARESAIHSYKDSDELNEEITQTAHLPTVKDPNLWMVKCQIGAEKTVALQLMRKFIAYENVTEDPGPLQIKSVIALDTVKGYVYIEAYKQTHLKLAIDGVNNLRLGLYKQTMVPISEMTDVLRVVKEQPKIKREQFVRLKKSMYKGDLAQVDYIDHAANSVTLRLKPRIDYTRMRGALKSANDRVEKRTKFRRPPPKLFDADAIRAIGGEVTTDGDFQIFEGNRYRRGLLYKNFPMDAIVVDGVKPTLGELESTEEQGLDKAELQLGADKETKFAPGDKVEVAEGELVHLQGKVISVDGSRVTMLPNHAELKDPLEFPASELTKCFHEGDHVKVIDGRYEGDTGTIVRTDDRNAILLSDLSMDEIKVLIRDLQLCPDRATGVDSLGHFNYGDLVQIDPQTVGVIVRLEKENLQILQQGGRVRGYKSQAVTKKGESTKKAVALDKDNNPIQVKDQVTVIEGPFKGKSATVKHIYRSFVFLHSKTVMENGGMFVCKSRLLQVVGSTGNRGVTTGFANPSMNPGFMSPRIASPHHPSANKNVDPAGTMMAPGAFGGRDRNSQALIGKTIKIIKGSYKGHIGIVKDAIQQNARVELHSDCRTITVSMRNIKPADGSSIPDPTGMMYQARSTPAYSAATPSHGSRTPMHMQTPLHDGSMTPMHTNQTPRADFDLDEPVSPKPTLNYATPATPNYQPPETPEAAGPYTPQTPGLYPANDFSAPYSPFGLGSNAPGRSSAASGYVAPSPGFQPPSAQGFGFTMTPGPASILSQQPQTPGTSVEASQEWQIPGLVVKIRPSRPDKGSLAGQTGYITNVTGNLTNVFLEQEDRTVSVPGTDLVPVHPHSGEQRFRVLSGEHRDKQGTIISIDKNEAVWKLDGENQVLFSKISELCLIQP</sequence>
<feature type="compositionally biased region" description="Polar residues" evidence="12">
    <location>
        <begin position="717"/>
        <end position="726"/>
    </location>
</feature>
<dbReference type="Pfam" id="PF23287">
    <property type="entry name" value="KOW7_SPT5"/>
    <property type="match status" value="1"/>
</dbReference>
<dbReference type="InterPro" id="IPR014722">
    <property type="entry name" value="Rib_uL2_dom2"/>
</dbReference>
<dbReference type="SMART" id="SM00738">
    <property type="entry name" value="NGN"/>
    <property type="match status" value="1"/>
</dbReference>
<dbReference type="CDD" id="cd06082">
    <property type="entry name" value="KOW_Spt5_2"/>
    <property type="match status" value="1"/>
</dbReference>
<comment type="similarity">
    <text evidence="2 11">Belongs to the SPT5 family.</text>
</comment>
<evidence type="ECO:0000256" key="7">
    <source>
        <dbReference type="ARBA" id="ARBA00023015"/>
    </source>
</evidence>